<keyword evidence="9" id="KW-1185">Reference proteome</keyword>
<sequence length="246" mass="26532">MDNPTYIALSRLDTADRALSMVATNIANASTSGYKAEHGLFSDYLVRQDSATTPQGGSTYQFTQDLATYRDQSQGPMQATGNPLDLALGGSGYFSVQTTDGVRLTRAGRFQRLSDGTIADESGNALLDRLGQPVRLQPTDKSVTISADGTLTTESGVAAYIGVVEADDTNQLLAQGNRLFKSRSGTRQSTTPKIVQGMVEGSTVQAMAEMTHMLQIQRDYTAVMRFVEDEGKRQQNAIDKIAQVMS</sequence>
<dbReference type="InterPro" id="IPR037925">
    <property type="entry name" value="FlgE/F/G-like"/>
</dbReference>
<dbReference type="NCBIfam" id="TIGR03506">
    <property type="entry name" value="FlgEFG_subfam"/>
    <property type="match status" value="1"/>
</dbReference>
<dbReference type="PANTHER" id="PTHR30435">
    <property type="entry name" value="FLAGELLAR PROTEIN"/>
    <property type="match status" value="1"/>
</dbReference>
<keyword evidence="8" id="KW-0966">Cell projection</keyword>
<proteinExistence type="inferred from homology"/>
<dbReference type="Pfam" id="PF22692">
    <property type="entry name" value="LlgE_F_G_D1"/>
    <property type="match status" value="1"/>
</dbReference>
<comment type="subunit">
    <text evidence="4">The basal body constitutes a major portion of the flagellar organelle and consists of five rings (E,L,P,S, and M) mounted on a central rod. The rod consists of about 26 subunits of FlgG in the distal portion, and FlgB, FlgC and FlgF are thought to build up the proximal portion of the rod with about 6 subunits each.</text>
</comment>
<dbReference type="InterPro" id="IPR001444">
    <property type="entry name" value="Flag_bb_rod_N"/>
</dbReference>
<dbReference type="EMBL" id="JABXXR010000006">
    <property type="protein sequence ID" value="NVN39275.1"/>
    <property type="molecule type" value="Genomic_DNA"/>
</dbReference>
<evidence type="ECO:0000256" key="4">
    <source>
        <dbReference type="RuleBase" id="RU362116"/>
    </source>
</evidence>
<keyword evidence="8" id="KW-0282">Flagellum</keyword>
<dbReference type="InterPro" id="IPR012836">
    <property type="entry name" value="FlgF"/>
</dbReference>
<evidence type="ECO:0000259" key="5">
    <source>
        <dbReference type="Pfam" id="PF00460"/>
    </source>
</evidence>
<dbReference type="NCBIfam" id="TIGR02490">
    <property type="entry name" value="flgF"/>
    <property type="match status" value="1"/>
</dbReference>
<dbReference type="Proteomes" id="UP000585665">
    <property type="component" value="Unassembled WGS sequence"/>
</dbReference>
<organism evidence="8 9">
    <name type="scientific">Ameyamaea chiangmaiensis</name>
    <dbReference type="NCBI Taxonomy" id="442969"/>
    <lineage>
        <taxon>Bacteria</taxon>
        <taxon>Pseudomonadati</taxon>
        <taxon>Pseudomonadota</taxon>
        <taxon>Alphaproteobacteria</taxon>
        <taxon>Acetobacterales</taxon>
        <taxon>Acetobacteraceae</taxon>
        <taxon>Ameyamaea</taxon>
    </lineage>
</organism>
<evidence type="ECO:0000256" key="3">
    <source>
        <dbReference type="ARBA" id="ARBA00023143"/>
    </source>
</evidence>
<dbReference type="GO" id="GO:0071978">
    <property type="term" value="P:bacterial-type flagellum-dependent swarming motility"/>
    <property type="evidence" value="ECO:0007669"/>
    <property type="project" value="TreeGrafter"/>
</dbReference>
<comment type="caution">
    <text evidence="8">The sequence shown here is derived from an EMBL/GenBank/DDBJ whole genome shotgun (WGS) entry which is preliminary data.</text>
</comment>
<dbReference type="PROSITE" id="PS00588">
    <property type="entry name" value="FLAGELLA_BB_ROD"/>
    <property type="match status" value="1"/>
</dbReference>
<dbReference type="AlphaFoldDB" id="A0A850P3N1"/>
<comment type="subcellular location">
    <subcellularLocation>
        <location evidence="1 4">Bacterial flagellum basal body</location>
    </subcellularLocation>
</comment>
<evidence type="ECO:0000256" key="2">
    <source>
        <dbReference type="ARBA" id="ARBA00009677"/>
    </source>
</evidence>
<evidence type="ECO:0000313" key="9">
    <source>
        <dbReference type="Proteomes" id="UP000585665"/>
    </source>
</evidence>
<accession>A0A850P3N1</accession>
<dbReference type="InterPro" id="IPR019776">
    <property type="entry name" value="Flagellar_basal_body_rod_CS"/>
</dbReference>
<dbReference type="Pfam" id="PF06429">
    <property type="entry name" value="Flg_bbr_C"/>
    <property type="match status" value="1"/>
</dbReference>
<dbReference type="InterPro" id="IPR020013">
    <property type="entry name" value="Flagellar_FlgE/F/G"/>
</dbReference>
<protein>
    <recommendedName>
        <fullName evidence="4">Flagellar basal-body rod protein FlgF</fullName>
    </recommendedName>
</protein>
<evidence type="ECO:0000259" key="7">
    <source>
        <dbReference type="Pfam" id="PF22692"/>
    </source>
</evidence>
<dbReference type="GO" id="GO:0030694">
    <property type="term" value="C:bacterial-type flagellum basal body, rod"/>
    <property type="evidence" value="ECO:0007669"/>
    <property type="project" value="UniProtKB-UniRule"/>
</dbReference>
<keyword evidence="8" id="KW-0969">Cilium</keyword>
<reference evidence="8 9" key="1">
    <citation type="submission" date="2020-06" db="EMBL/GenBank/DDBJ databases">
        <title>Description of novel acetic acid bacteria.</title>
        <authorList>
            <person name="Sombolestani A."/>
        </authorList>
    </citation>
    <scope>NUCLEOTIDE SEQUENCE [LARGE SCALE GENOMIC DNA]</scope>
    <source>
        <strain evidence="8 9">LMG 27010</strain>
    </source>
</reference>
<dbReference type="RefSeq" id="WP_176612294.1">
    <property type="nucleotide sequence ID" value="NZ_JABXXR010000006.1"/>
</dbReference>
<gene>
    <name evidence="8" type="primary">flgF</name>
    <name evidence="8" type="ORF">HUK82_01670</name>
</gene>
<dbReference type="InterPro" id="IPR010930">
    <property type="entry name" value="Flg_bb/hook_C_dom"/>
</dbReference>
<dbReference type="PANTHER" id="PTHR30435:SF19">
    <property type="entry name" value="FLAGELLAR BASAL-BODY ROD PROTEIN FLGG"/>
    <property type="match status" value="1"/>
</dbReference>
<dbReference type="SUPFAM" id="SSF117143">
    <property type="entry name" value="Flagellar hook protein flgE"/>
    <property type="match status" value="1"/>
</dbReference>
<evidence type="ECO:0000313" key="8">
    <source>
        <dbReference type="EMBL" id="NVN39275.1"/>
    </source>
</evidence>
<comment type="similarity">
    <text evidence="2 4">Belongs to the flagella basal body rod proteins family.</text>
</comment>
<feature type="domain" description="Flagellar basal body rod protein N-terminal" evidence="5">
    <location>
        <begin position="6"/>
        <end position="35"/>
    </location>
</feature>
<dbReference type="Pfam" id="PF00460">
    <property type="entry name" value="Flg_bb_rod"/>
    <property type="match status" value="1"/>
</dbReference>
<name>A0A850P3N1_9PROT</name>
<feature type="domain" description="Flagellar hook protein FlgE/F/G-like D1" evidence="7">
    <location>
        <begin position="87"/>
        <end position="152"/>
    </location>
</feature>
<evidence type="ECO:0000256" key="1">
    <source>
        <dbReference type="ARBA" id="ARBA00004117"/>
    </source>
</evidence>
<evidence type="ECO:0000259" key="6">
    <source>
        <dbReference type="Pfam" id="PF06429"/>
    </source>
</evidence>
<feature type="domain" description="Flagellar basal-body/hook protein C-terminal" evidence="6">
    <location>
        <begin position="195"/>
        <end position="238"/>
    </location>
</feature>
<dbReference type="InterPro" id="IPR053967">
    <property type="entry name" value="LlgE_F_G-like_D1"/>
</dbReference>
<keyword evidence="3 4" id="KW-0975">Bacterial flagellum</keyword>